<reference evidence="1" key="1">
    <citation type="submission" date="2018-05" db="EMBL/GenBank/DDBJ databases">
        <authorList>
            <person name="Lanie J.A."/>
            <person name="Ng W.-L."/>
            <person name="Kazmierczak K.M."/>
            <person name="Andrzejewski T.M."/>
            <person name="Davidsen T.M."/>
            <person name="Wayne K.J."/>
            <person name="Tettelin H."/>
            <person name="Glass J.I."/>
            <person name="Rusch D."/>
            <person name="Podicherti R."/>
            <person name="Tsui H.-C.T."/>
            <person name="Winkler M.E."/>
        </authorList>
    </citation>
    <scope>NUCLEOTIDE SEQUENCE</scope>
</reference>
<dbReference type="Pfam" id="PF07394">
    <property type="entry name" value="DUF1501"/>
    <property type="match status" value="1"/>
</dbReference>
<organism evidence="1">
    <name type="scientific">marine metagenome</name>
    <dbReference type="NCBI Taxonomy" id="408172"/>
    <lineage>
        <taxon>unclassified sequences</taxon>
        <taxon>metagenomes</taxon>
        <taxon>ecological metagenomes</taxon>
    </lineage>
</organism>
<dbReference type="InterPro" id="IPR010869">
    <property type="entry name" value="DUF1501"/>
</dbReference>
<dbReference type="EMBL" id="UINC01161403">
    <property type="protein sequence ID" value="SVD60570.1"/>
    <property type="molecule type" value="Genomic_DNA"/>
</dbReference>
<evidence type="ECO:0008006" key="2">
    <source>
        <dbReference type="Google" id="ProtNLM"/>
    </source>
</evidence>
<gene>
    <name evidence="1" type="ORF">METZ01_LOCUS413424</name>
</gene>
<dbReference type="AlphaFoldDB" id="A0A382WPP5"/>
<protein>
    <recommendedName>
        <fullName evidence="2">DUF1501 domain-containing protein</fullName>
    </recommendedName>
</protein>
<name>A0A382WPP5_9ZZZZ</name>
<feature type="non-terminal residue" evidence="1">
    <location>
        <position position="1"/>
    </location>
</feature>
<evidence type="ECO:0000313" key="1">
    <source>
        <dbReference type="EMBL" id="SVD60570.1"/>
    </source>
</evidence>
<sequence length="119" mass="13128">KLWQDVSAAISDFYSDLKEHGVEKDAVILVFSEFGRRINDNGTGCDHGSGGVAFVIGEPVKGGFYGEFPSLRAEDQSDGDLHFTNDFRSTYSTILDKWLGLDPDPIVNGQFEQFDFISG</sequence>
<proteinExistence type="predicted"/>
<accession>A0A382WPP5</accession>